<dbReference type="PANTHER" id="PTHR34703">
    <property type="entry name" value="ANTIPORTER SUBUNIT MNHG2-RELATED"/>
    <property type="match status" value="1"/>
</dbReference>
<reference evidence="2 3" key="1">
    <citation type="submission" date="2018-05" db="EMBL/GenBank/DDBJ databases">
        <title>Draft genome of Methanospirillum stamsii Pt1.</title>
        <authorList>
            <person name="Dueholm M.S."/>
            <person name="Nielsen P.H."/>
            <person name="Bakmann L.F."/>
            <person name="Otzen D.E."/>
        </authorList>
    </citation>
    <scope>NUCLEOTIDE SEQUENCE [LARGE SCALE GENOMIC DNA]</scope>
    <source>
        <strain evidence="2 3">Pt1</strain>
    </source>
</reference>
<dbReference type="GO" id="GO:0015385">
    <property type="term" value="F:sodium:proton antiporter activity"/>
    <property type="evidence" value="ECO:0007669"/>
    <property type="project" value="TreeGrafter"/>
</dbReference>
<evidence type="ECO:0000256" key="1">
    <source>
        <dbReference type="SAM" id="Phobius"/>
    </source>
</evidence>
<feature type="transmembrane region" description="Helical" evidence="1">
    <location>
        <begin position="6"/>
        <end position="29"/>
    </location>
</feature>
<comment type="caution">
    <text evidence="2">The sequence shown here is derived from an EMBL/GenBank/DDBJ whole genome shotgun (WGS) entry which is preliminary data.</text>
</comment>
<gene>
    <name evidence="2" type="ORF">DLD82_04370</name>
</gene>
<dbReference type="Proteomes" id="UP000245934">
    <property type="component" value="Unassembled WGS sequence"/>
</dbReference>
<dbReference type="NCBIfam" id="TIGR01300">
    <property type="entry name" value="CPA3_mnhG_phaG"/>
    <property type="match status" value="1"/>
</dbReference>
<keyword evidence="1" id="KW-0812">Transmembrane</keyword>
<feature type="transmembrane region" description="Helical" evidence="1">
    <location>
        <begin position="69"/>
        <end position="90"/>
    </location>
</feature>
<keyword evidence="1" id="KW-0472">Membrane</keyword>
<evidence type="ECO:0000313" key="2">
    <source>
        <dbReference type="EMBL" id="PWR75377.1"/>
    </source>
</evidence>
<keyword evidence="3" id="KW-1185">Reference proteome</keyword>
<keyword evidence="1" id="KW-1133">Transmembrane helix</keyword>
<dbReference type="Pfam" id="PF03334">
    <property type="entry name" value="PhaG_MnhG_YufB"/>
    <property type="match status" value="1"/>
</dbReference>
<dbReference type="RefSeq" id="WP_109939896.1">
    <property type="nucleotide sequence ID" value="NZ_CP176366.1"/>
</dbReference>
<protein>
    <submittedName>
        <fullName evidence="2">Cation:proton antiporter</fullName>
    </submittedName>
</protein>
<dbReference type="AlphaFoldDB" id="A0A2V2NG60"/>
<dbReference type="InterPro" id="IPR005133">
    <property type="entry name" value="PhaG_MnhG_YufB"/>
</dbReference>
<sequence length="118" mass="12576">MIADTLILIFLAIGLVFNALGVIGLLRFPDVYTRLHASTKATTFGSIFLFLGVVVFAISQYLGTSDSQYLMVITHTIIAMFALAITNAAGSHAIARAAHRNGQKPQQAVVDKLAEAGL</sequence>
<dbReference type="OrthoDB" id="19138at2157"/>
<evidence type="ECO:0000313" key="3">
    <source>
        <dbReference type="Proteomes" id="UP000245934"/>
    </source>
</evidence>
<accession>A0A2V2NG60</accession>
<proteinExistence type="predicted"/>
<dbReference type="PANTHER" id="PTHR34703:SF1">
    <property type="entry name" value="ANTIPORTER SUBUNIT MNHG2-RELATED"/>
    <property type="match status" value="1"/>
</dbReference>
<dbReference type="GeneID" id="97609704"/>
<feature type="transmembrane region" description="Helical" evidence="1">
    <location>
        <begin position="41"/>
        <end position="63"/>
    </location>
</feature>
<organism evidence="2 3">
    <name type="scientific">Methanospirillum stamsii</name>
    <dbReference type="NCBI Taxonomy" id="1277351"/>
    <lineage>
        <taxon>Archaea</taxon>
        <taxon>Methanobacteriati</taxon>
        <taxon>Methanobacteriota</taxon>
        <taxon>Stenosarchaea group</taxon>
        <taxon>Methanomicrobia</taxon>
        <taxon>Methanomicrobiales</taxon>
        <taxon>Methanospirillaceae</taxon>
        <taxon>Methanospirillum</taxon>
    </lineage>
</organism>
<name>A0A2V2NG60_9EURY</name>
<dbReference type="EMBL" id="QGMZ01000010">
    <property type="protein sequence ID" value="PWR75377.1"/>
    <property type="molecule type" value="Genomic_DNA"/>
</dbReference>
<dbReference type="NCBIfam" id="NF009312">
    <property type="entry name" value="PRK12672.1"/>
    <property type="match status" value="1"/>
</dbReference>